<gene>
    <name evidence="12" type="primary">AGT1</name>
    <name evidence="12" type="ORF">HETIRDRAFT_142962</name>
</gene>
<dbReference type="HOGENOM" id="CLU_027686_5_2_1"/>
<organism evidence="12 13">
    <name type="scientific">Heterobasidion irregulare (strain TC 32-1)</name>
    <dbReference type="NCBI Taxonomy" id="747525"/>
    <lineage>
        <taxon>Eukaryota</taxon>
        <taxon>Fungi</taxon>
        <taxon>Dikarya</taxon>
        <taxon>Basidiomycota</taxon>
        <taxon>Agaricomycotina</taxon>
        <taxon>Agaricomycetes</taxon>
        <taxon>Russulales</taxon>
        <taxon>Bondarzewiaceae</taxon>
        <taxon>Heterobasidion</taxon>
        <taxon>Heterobasidion annosum species complex</taxon>
    </lineage>
</organism>
<name>W4K040_HETIT</name>
<keyword evidence="6 8" id="KW-0663">Pyridoxal phosphate</keyword>
<reference evidence="12 13" key="1">
    <citation type="journal article" date="2012" name="New Phytol.">
        <title>Insight into trade-off between wood decay and parasitism from the genome of a fungal forest pathogen.</title>
        <authorList>
            <person name="Olson A."/>
            <person name="Aerts A."/>
            <person name="Asiegbu F."/>
            <person name="Belbahri L."/>
            <person name="Bouzid O."/>
            <person name="Broberg A."/>
            <person name="Canback B."/>
            <person name="Coutinho P.M."/>
            <person name="Cullen D."/>
            <person name="Dalman K."/>
            <person name="Deflorio G."/>
            <person name="van Diepen L.T."/>
            <person name="Dunand C."/>
            <person name="Duplessis S."/>
            <person name="Durling M."/>
            <person name="Gonthier P."/>
            <person name="Grimwood J."/>
            <person name="Fossdal C.G."/>
            <person name="Hansson D."/>
            <person name="Henrissat B."/>
            <person name="Hietala A."/>
            <person name="Himmelstrand K."/>
            <person name="Hoffmeister D."/>
            <person name="Hogberg N."/>
            <person name="James T.Y."/>
            <person name="Karlsson M."/>
            <person name="Kohler A."/>
            <person name="Kues U."/>
            <person name="Lee Y.H."/>
            <person name="Lin Y.C."/>
            <person name="Lind M."/>
            <person name="Lindquist E."/>
            <person name="Lombard V."/>
            <person name="Lucas S."/>
            <person name="Lunden K."/>
            <person name="Morin E."/>
            <person name="Murat C."/>
            <person name="Park J."/>
            <person name="Raffaello T."/>
            <person name="Rouze P."/>
            <person name="Salamov A."/>
            <person name="Schmutz J."/>
            <person name="Solheim H."/>
            <person name="Stahlberg J."/>
            <person name="Velez H."/>
            <person name="de Vries R.P."/>
            <person name="Wiebenga A."/>
            <person name="Woodward S."/>
            <person name="Yakovlev I."/>
            <person name="Garbelotto M."/>
            <person name="Martin F."/>
            <person name="Grigoriev I.V."/>
            <person name="Stenlid J."/>
        </authorList>
    </citation>
    <scope>NUCLEOTIDE SEQUENCE [LARGE SCALE GENOMIC DNA]</scope>
    <source>
        <strain evidence="12 13">TC 32-1</strain>
    </source>
</reference>
<keyword evidence="5 12" id="KW-0808">Transferase</keyword>
<evidence type="ECO:0000256" key="4">
    <source>
        <dbReference type="ARBA" id="ARBA00022576"/>
    </source>
</evidence>
<dbReference type="InterPro" id="IPR024169">
    <property type="entry name" value="SP_NH2Trfase/AEP_transaminase"/>
</dbReference>
<evidence type="ECO:0000313" key="12">
    <source>
        <dbReference type="EMBL" id="ETW79094.1"/>
    </source>
</evidence>
<dbReference type="GO" id="GO:0005777">
    <property type="term" value="C:peroxisome"/>
    <property type="evidence" value="ECO:0007669"/>
    <property type="project" value="TreeGrafter"/>
</dbReference>
<accession>W4K040</accession>
<dbReference type="FunFam" id="3.40.640.10:FF:000027">
    <property type="entry name" value="Serine--pyruvate aminotransferase, mitochondrial"/>
    <property type="match status" value="1"/>
</dbReference>
<evidence type="ECO:0000256" key="9">
    <source>
        <dbReference type="RuleBase" id="RU004075"/>
    </source>
</evidence>
<dbReference type="AlphaFoldDB" id="W4K040"/>
<dbReference type="STRING" id="747525.W4K040"/>
<evidence type="ECO:0000256" key="5">
    <source>
        <dbReference type="ARBA" id="ARBA00022679"/>
    </source>
</evidence>
<dbReference type="InterPro" id="IPR015424">
    <property type="entry name" value="PyrdxlP-dep_Trfase"/>
</dbReference>
<dbReference type="GO" id="GO:0008453">
    <property type="term" value="F:alanine-glyoxylate transaminase activity"/>
    <property type="evidence" value="ECO:0007669"/>
    <property type="project" value="UniProtKB-EC"/>
</dbReference>
<dbReference type="Gene3D" id="3.90.1150.10">
    <property type="entry name" value="Aspartate Aminotransferase, domain 1"/>
    <property type="match status" value="1"/>
</dbReference>
<dbReference type="GeneID" id="20667023"/>
<dbReference type="InterPro" id="IPR020578">
    <property type="entry name" value="Aminotrans_V_PyrdxlP_BS"/>
</dbReference>
<dbReference type="RefSeq" id="XP_009549361.1">
    <property type="nucleotide sequence ID" value="XM_009551066.1"/>
</dbReference>
<dbReference type="PROSITE" id="PS00595">
    <property type="entry name" value="AA_TRANSFER_CLASS_5"/>
    <property type="match status" value="1"/>
</dbReference>
<evidence type="ECO:0000256" key="2">
    <source>
        <dbReference type="ARBA" id="ARBA00009236"/>
    </source>
</evidence>
<dbReference type="GO" id="GO:0004760">
    <property type="term" value="F:L-serine-pyruvate transaminase activity"/>
    <property type="evidence" value="ECO:0007669"/>
    <property type="project" value="TreeGrafter"/>
</dbReference>
<dbReference type="Pfam" id="PF00266">
    <property type="entry name" value="Aminotran_5"/>
    <property type="match status" value="1"/>
</dbReference>
<dbReference type="PANTHER" id="PTHR21152">
    <property type="entry name" value="AMINOTRANSFERASE CLASS V"/>
    <property type="match status" value="1"/>
</dbReference>
<dbReference type="Gene3D" id="3.40.640.10">
    <property type="entry name" value="Type I PLP-dependent aspartate aminotransferase-like (Major domain)"/>
    <property type="match status" value="1"/>
</dbReference>
<sequence length="388" mass="41339">MSAQSFHQAPHKLLLIPGPVEVTDEVLFANAHPSVSHMSAEFVSAFGDSLRMTREVVYSKDAQPFLISGSGTLGWDQVSSNLVEAGENALVLNTGYFGESFADCLRTYGANVDQIKAELGTTVSLKEVEKALQAKKYKIVTITHVDTSTAVLSNPKAVAEVVRRVSPDTLVILDAVCAVASEEIRMDDWSIDVVVSASQKGLGAPPGLSVVVASQKALQVAAARSTPVSSYYASWKRWLPIMTAYEKGSAAYFATPPVNLIFAFNQSLTQIVKGSSSLEERFKLHADASNRLKAAAKELGLKQLAADPSIAANGMTALWCPPGVKSSELLPLFLKKGVVIAGGLGAEKDNYFRIGHMGTTVANAERGDVERIIAVLKEVIAEATSKSA</sequence>
<evidence type="ECO:0000256" key="7">
    <source>
        <dbReference type="PIRSR" id="PIRSR000524-1"/>
    </source>
</evidence>
<dbReference type="EMBL" id="KI925461">
    <property type="protein sequence ID" value="ETW79094.1"/>
    <property type="molecule type" value="Genomic_DNA"/>
</dbReference>
<protein>
    <recommendedName>
        <fullName evidence="3">alanine--glyoxylate transaminase</fullName>
        <ecNumber evidence="3">2.6.1.44</ecNumber>
    </recommendedName>
</protein>
<feature type="domain" description="Aminotransferase class V" evidence="11">
    <location>
        <begin position="28"/>
        <end position="271"/>
    </location>
</feature>
<evidence type="ECO:0000313" key="13">
    <source>
        <dbReference type="Proteomes" id="UP000030671"/>
    </source>
</evidence>
<dbReference type="GO" id="GO:0019265">
    <property type="term" value="P:glycine biosynthetic process, by transamination of glyoxylate"/>
    <property type="evidence" value="ECO:0007669"/>
    <property type="project" value="TreeGrafter"/>
</dbReference>
<proteinExistence type="inferred from homology"/>
<dbReference type="FunFam" id="3.90.1150.10:FF:000049">
    <property type="entry name" value="Alanine-glyoxylate aminotransferase 1"/>
    <property type="match status" value="1"/>
</dbReference>
<evidence type="ECO:0000256" key="3">
    <source>
        <dbReference type="ARBA" id="ARBA00013049"/>
    </source>
</evidence>
<dbReference type="InterPro" id="IPR000192">
    <property type="entry name" value="Aminotrans_V_dom"/>
</dbReference>
<dbReference type="EC" id="2.6.1.44" evidence="3"/>
<dbReference type="KEGG" id="hir:HETIRDRAFT_142962"/>
<dbReference type="OrthoDB" id="7403325at2759"/>
<keyword evidence="13" id="KW-1185">Reference proteome</keyword>
<dbReference type="PANTHER" id="PTHR21152:SF24">
    <property type="entry name" value="ALANINE--GLYOXYLATE AMINOTRANSFERASE 1"/>
    <property type="match status" value="1"/>
</dbReference>
<feature type="binding site" evidence="7">
    <location>
        <position position="353"/>
    </location>
    <ligand>
        <name>substrate</name>
    </ligand>
</feature>
<dbReference type="SUPFAM" id="SSF53383">
    <property type="entry name" value="PLP-dependent transferases"/>
    <property type="match status" value="1"/>
</dbReference>
<feature type="modified residue" description="N6-(pyridoxal phosphate)lysine" evidence="8">
    <location>
        <position position="200"/>
    </location>
</feature>
<dbReference type="eggNOG" id="KOG2862">
    <property type="taxonomic scope" value="Eukaryota"/>
</dbReference>
<dbReference type="InterPro" id="IPR015421">
    <property type="entry name" value="PyrdxlP-dep_Trfase_major"/>
</dbReference>
<dbReference type="Proteomes" id="UP000030671">
    <property type="component" value="Unassembled WGS sequence"/>
</dbReference>
<keyword evidence="4 12" id="KW-0032">Aminotransferase</keyword>
<dbReference type="PIRSF" id="PIRSF000524">
    <property type="entry name" value="SPT"/>
    <property type="match status" value="1"/>
</dbReference>
<dbReference type="InterPro" id="IPR015422">
    <property type="entry name" value="PyrdxlP-dep_Trfase_small"/>
</dbReference>
<comment type="cofactor">
    <cofactor evidence="1 8 10">
        <name>pyridoxal 5'-phosphate</name>
        <dbReference type="ChEBI" id="CHEBI:597326"/>
    </cofactor>
</comment>
<comment type="similarity">
    <text evidence="2 9">Belongs to the class-V pyridoxal-phosphate-dependent aminotransferase family.</text>
</comment>
<dbReference type="InParanoid" id="W4K040"/>
<evidence type="ECO:0000256" key="1">
    <source>
        <dbReference type="ARBA" id="ARBA00001933"/>
    </source>
</evidence>
<evidence type="ECO:0000256" key="8">
    <source>
        <dbReference type="PIRSR" id="PIRSR000524-50"/>
    </source>
</evidence>
<evidence type="ECO:0000259" key="11">
    <source>
        <dbReference type="Pfam" id="PF00266"/>
    </source>
</evidence>
<evidence type="ECO:0000256" key="6">
    <source>
        <dbReference type="ARBA" id="ARBA00022898"/>
    </source>
</evidence>
<evidence type="ECO:0000256" key="10">
    <source>
        <dbReference type="RuleBase" id="RU004504"/>
    </source>
</evidence>